<dbReference type="EMBL" id="AP025739">
    <property type="protein sequence ID" value="BDI34418.1"/>
    <property type="molecule type" value="Genomic_DNA"/>
</dbReference>
<name>A0A402CQT1_9BACT</name>
<organism evidence="1 2">
    <name type="scientific">Capsulimonas corticalis</name>
    <dbReference type="NCBI Taxonomy" id="2219043"/>
    <lineage>
        <taxon>Bacteria</taxon>
        <taxon>Bacillati</taxon>
        <taxon>Armatimonadota</taxon>
        <taxon>Armatimonadia</taxon>
        <taxon>Capsulimonadales</taxon>
        <taxon>Capsulimonadaceae</taxon>
        <taxon>Capsulimonas</taxon>
    </lineage>
</organism>
<evidence type="ECO:0000313" key="1">
    <source>
        <dbReference type="EMBL" id="BDI34418.1"/>
    </source>
</evidence>
<proteinExistence type="predicted"/>
<dbReference type="Proteomes" id="UP000287394">
    <property type="component" value="Chromosome"/>
</dbReference>
<dbReference type="KEGG" id="ccot:CCAX7_64690"/>
<accession>A0A402CQT1</accession>
<protein>
    <submittedName>
        <fullName evidence="1">Uncharacterized protein</fullName>
    </submittedName>
</protein>
<reference evidence="1 2" key="1">
    <citation type="journal article" date="2019" name="Int. J. Syst. Evol. Microbiol.">
        <title>Capsulimonas corticalis gen. nov., sp. nov., an aerobic capsulated bacterium, of a novel bacterial order, Capsulimonadales ord. nov., of the class Armatimonadia of the phylum Armatimonadetes.</title>
        <authorList>
            <person name="Li J."/>
            <person name="Kudo C."/>
            <person name="Tonouchi A."/>
        </authorList>
    </citation>
    <scope>NUCLEOTIDE SEQUENCE [LARGE SCALE GENOMIC DNA]</scope>
    <source>
        <strain evidence="1 2">AX-7</strain>
    </source>
</reference>
<sequence>MKLLHDIVEDAAQSGTAEVYCCWWNELQHPPFSCINVKPNHFGGERFGFSCGEILTVVSSSYEEFTGSFTGLKQQITEGDEVYIRGIVHNEAERSLKISFGRDPYTLLADRAIVFKDVWDYLDTPRPYEPPVDEEIGEWDDEEEIVSEESASFDALLGIHENAEDQETAYQINTALRTISFRTANPPVLSLAAEEIIGIV</sequence>
<evidence type="ECO:0000313" key="2">
    <source>
        <dbReference type="Proteomes" id="UP000287394"/>
    </source>
</evidence>
<dbReference type="AlphaFoldDB" id="A0A402CQT1"/>
<keyword evidence="2" id="KW-1185">Reference proteome</keyword>
<gene>
    <name evidence="1" type="ORF">CCAX7_64690</name>
</gene>